<keyword evidence="2 3" id="KW-0378">Hydrolase</keyword>
<gene>
    <name evidence="6" type="ORF">C7474_1870</name>
</gene>
<feature type="domain" description="Carboxylesterase type B" evidence="5">
    <location>
        <begin position="6"/>
        <end position="458"/>
    </location>
</feature>
<evidence type="ECO:0000259" key="5">
    <source>
        <dbReference type="Pfam" id="PF00135"/>
    </source>
</evidence>
<dbReference type="Gene3D" id="3.40.50.1820">
    <property type="entry name" value="alpha/beta hydrolase"/>
    <property type="match status" value="1"/>
</dbReference>
<comment type="similarity">
    <text evidence="1 3">Belongs to the type-B carboxylesterase/lipase family.</text>
</comment>
<sequence length="472" mass="49674">MDTTETAVVTVSSGLLRGSIRDGVVRHLGIPYAQPPFGELRFAPPQPVEPWEGDRDATAFGPTAPQRPYPPATAELLSSVDIPGEDILTANVWAPQNAVDAPVVVWIHGGALERGTAALVGYDGSGFARAGVVFVSLNYRLGAEGFSVFADGPVNLGLQDVAAGLAWVHREIAAFGGSPDRITLMGESAGGALVAALLARPDARALVRGGIIQSGPLEAVSRSRAGRVTDALARVLGIRPTLAQFREKSPAALLQARETQAGGASPLAGTPGFTLAVDPDSLPASPHEALVDVEVPLLIGSNTDEYRLWLAPAALAAISPLKAAIARLVMRIPGRAMRAVRREFPDAGAGEVLGQLVTDRLLRAPLTRLAAARTAPTYVYEFAWRSPVRDLRAAHAVEIAFAFGDVANPDAVALSGADAPASLAAEMHEAWLSFIRDGDPGWEPYGADRWTRVFDATSQTVRQRRADVVDAV</sequence>
<evidence type="ECO:0000256" key="4">
    <source>
        <dbReference type="SAM" id="MobiDB-lite"/>
    </source>
</evidence>
<dbReference type="InterPro" id="IPR002018">
    <property type="entry name" value="CarbesteraseB"/>
</dbReference>
<feature type="region of interest" description="Disordered" evidence="4">
    <location>
        <begin position="49"/>
        <end position="68"/>
    </location>
</feature>
<reference evidence="6 7" key="1">
    <citation type="journal article" date="2015" name="Stand. Genomic Sci.">
        <title>Genomic Encyclopedia of Bacterial and Archaeal Type Strains, Phase III: the genomes of soil and plant-associated and newly described type strains.</title>
        <authorList>
            <person name="Whitman W.B."/>
            <person name="Woyke T."/>
            <person name="Klenk H.P."/>
            <person name="Zhou Y."/>
            <person name="Lilburn T.G."/>
            <person name="Beck B.J."/>
            <person name="De Vos P."/>
            <person name="Vandamme P."/>
            <person name="Eisen J.A."/>
            <person name="Garrity G."/>
            <person name="Hugenholtz P."/>
            <person name="Kyrpides N.C."/>
        </authorList>
    </citation>
    <scope>NUCLEOTIDE SEQUENCE [LARGE SCALE GENOMIC DNA]</scope>
    <source>
        <strain evidence="6 7">S2T63</strain>
    </source>
</reference>
<dbReference type="PROSITE" id="PS00122">
    <property type="entry name" value="CARBOXYLESTERASE_B_1"/>
    <property type="match status" value="1"/>
</dbReference>
<evidence type="ECO:0000256" key="1">
    <source>
        <dbReference type="ARBA" id="ARBA00005964"/>
    </source>
</evidence>
<evidence type="ECO:0000256" key="2">
    <source>
        <dbReference type="ARBA" id="ARBA00022801"/>
    </source>
</evidence>
<comment type="caution">
    <text evidence="6">The sequence shown here is derived from an EMBL/GenBank/DDBJ whole genome shotgun (WGS) entry which is preliminary data.</text>
</comment>
<dbReference type="Pfam" id="PF00135">
    <property type="entry name" value="COesterase"/>
    <property type="match status" value="1"/>
</dbReference>
<dbReference type="InterPro" id="IPR029058">
    <property type="entry name" value="AB_hydrolase_fold"/>
</dbReference>
<dbReference type="InterPro" id="IPR050309">
    <property type="entry name" value="Type-B_Carboxylest/Lipase"/>
</dbReference>
<dbReference type="EC" id="3.1.1.-" evidence="3"/>
<evidence type="ECO:0000256" key="3">
    <source>
        <dbReference type="RuleBase" id="RU361235"/>
    </source>
</evidence>
<dbReference type="Proteomes" id="UP000273158">
    <property type="component" value="Unassembled WGS sequence"/>
</dbReference>
<dbReference type="GO" id="GO:0016787">
    <property type="term" value="F:hydrolase activity"/>
    <property type="evidence" value="ECO:0007669"/>
    <property type="project" value="UniProtKB-KW"/>
</dbReference>
<dbReference type="AlphaFoldDB" id="A0A498C444"/>
<keyword evidence="7" id="KW-1185">Reference proteome</keyword>
<accession>A0A498C444</accession>
<dbReference type="RefSeq" id="WP_121059165.1">
    <property type="nucleotide sequence ID" value="NZ_RCDB01000002.1"/>
</dbReference>
<dbReference type="PANTHER" id="PTHR11559">
    <property type="entry name" value="CARBOXYLESTERASE"/>
    <property type="match status" value="1"/>
</dbReference>
<name>A0A498C444_9MICO</name>
<dbReference type="EMBL" id="RCDB01000002">
    <property type="protein sequence ID" value="RLK49709.1"/>
    <property type="molecule type" value="Genomic_DNA"/>
</dbReference>
<organism evidence="6 7">
    <name type="scientific">Microbacterium telephonicum</name>
    <dbReference type="NCBI Taxonomy" id="1714841"/>
    <lineage>
        <taxon>Bacteria</taxon>
        <taxon>Bacillati</taxon>
        <taxon>Actinomycetota</taxon>
        <taxon>Actinomycetes</taxon>
        <taxon>Micrococcales</taxon>
        <taxon>Microbacteriaceae</taxon>
        <taxon>Microbacterium</taxon>
    </lineage>
</organism>
<protein>
    <recommendedName>
        <fullName evidence="3">Carboxylic ester hydrolase</fullName>
        <ecNumber evidence="3">3.1.1.-</ecNumber>
    </recommendedName>
</protein>
<evidence type="ECO:0000313" key="6">
    <source>
        <dbReference type="EMBL" id="RLK49709.1"/>
    </source>
</evidence>
<evidence type="ECO:0000313" key="7">
    <source>
        <dbReference type="Proteomes" id="UP000273158"/>
    </source>
</evidence>
<proteinExistence type="inferred from homology"/>
<dbReference type="OrthoDB" id="3199405at2"/>
<dbReference type="InterPro" id="IPR019826">
    <property type="entry name" value="Carboxylesterase_B_AS"/>
</dbReference>
<dbReference type="SUPFAM" id="SSF53474">
    <property type="entry name" value="alpha/beta-Hydrolases"/>
    <property type="match status" value="1"/>
</dbReference>